<protein>
    <submittedName>
        <fullName evidence="2">Glycosyltransferase family 2 protein</fullName>
    </submittedName>
</protein>
<dbReference type="SUPFAM" id="SSF53448">
    <property type="entry name" value="Nucleotide-diphospho-sugar transferases"/>
    <property type="match status" value="1"/>
</dbReference>
<accession>A0ABV4VG22</accession>
<dbReference type="Proteomes" id="UP001576708">
    <property type="component" value="Unassembled WGS sequence"/>
</dbReference>
<feature type="domain" description="Glycosyltransferase 2-like" evidence="1">
    <location>
        <begin position="8"/>
        <end position="127"/>
    </location>
</feature>
<dbReference type="PANTHER" id="PTHR22916">
    <property type="entry name" value="GLYCOSYLTRANSFERASE"/>
    <property type="match status" value="1"/>
</dbReference>
<keyword evidence="3" id="KW-1185">Reference proteome</keyword>
<dbReference type="EMBL" id="JBHFGU010000002">
    <property type="protein sequence ID" value="MFB2619218.1"/>
    <property type="molecule type" value="Genomic_DNA"/>
</dbReference>
<evidence type="ECO:0000313" key="3">
    <source>
        <dbReference type="Proteomes" id="UP001576708"/>
    </source>
</evidence>
<dbReference type="PANTHER" id="PTHR22916:SF3">
    <property type="entry name" value="UDP-GLCNAC:BETAGAL BETA-1,3-N-ACETYLGLUCOSAMINYLTRANSFERASE-LIKE PROTEIN 1"/>
    <property type="match status" value="1"/>
</dbReference>
<name>A0ABV4VG22_9GAMM</name>
<comment type="caution">
    <text evidence="2">The sequence shown here is derived from an EMBL/GenBank/DDBJ whole genome shotgun (WGS) entry which is preliminary data.</text>
</comment>
<dbReference type="InterPro" id="IPR029044">
    <property type="entry name" value="Nucleotide-diphossugar_trans"/>
</dbReference>
<evidence type="ECO:0000259" key="1">
    <source>
        <dbReference type="Pfam" id="PF00535"/>
    </source>
</evidence>
<dbReference type="InterPro" id="IPR001173">
    <property type="entry name" value="Glyco_trans_2-like"/>
</dbReference>
<proteinExistence type="predicted"/>
<organism evidence="2 3">
    <name type="scientific">Shewanella mangrovisoli</name>
    <dbReference type="NCBI Taxonomy" id="2864211"/>
    <lineage>
        <taxon>Bacteria</taxon>
        <taxon>Pseudomonadati</taxon>
        <taxon>Pseudomonadota</taxon>
        <taxon>Gammaproteobacteria</taxon>
        <taxon>Alteromonadales</taxon>
        <taxon>Shewanellaceae</taxon>
        <taxon>Shewanella</taxon>
    </lineage>
</organism>
<reference evidence="2 3" key="1">
    <citation type="submission" date="2024-09" db="EMBL/GenBank/DDBJ databases">
        <authorList>
            <person name="Zhang Y."/>
        </authorList>
    </citation>
    <scope>NUCLEOTIDE SEQUENCE [LARGE SCALE GENOMIC DNA]</scope>
    <source>
        <strain evidence="2 3">ZJ318</strain>
    </source>
</reference>
<dbReference type="Gene3D" id="3.90.550.10">
    <property type="entry name" value="Spore Coat Polysaccharide Biosynthesis Protein SpsA, Chain A"/>
    <property type="match status" value="1"/>
</dbReference>
<sequence>MQEQPLVSIIMPSYNSAKTIAESIDSVISQTYQNWELLITDDVSFDNTRDIVRSYCAKDNRIKLFELDINSGAGASRNNSIENSKGIYIAFLDSDDLWFSDKLSTQISFMKLNNVLLSYSAYQKFSREGDRGVIIPPSSVTYEELLTGNVIGCLTAIYNANVLGKRYMPLIRKRQDMGLWLNILEDIDMAYGISDVLAKYRVDTGMTKNKLNILKWQWAFYREVLGLNFFKTIKCFILYAYKGFLKSRI</sequence>
<evidence type="ECO:0000313" key="2">
    <source>
        <dbReference type="EMBL" id="MFB2619218.1"/>
    </source>
</evidence>
<gene>
    <name evidence="2" type="ORF">ACE02W_05275</name>
</gene>
<dbReference type="Pfam" id="PF00535">
    <property type="entry name" value="Glycos_transf_2"/>
    <property type="match status" value="1"/>
</dbReference>
<dbReference type="RefSeq" id="WP_342201010.1">
    <property type="nucleotide sequence ID" value="NZ_JBCATE010000002.1"/>
</dbReference>